<reference evidence="1" key="1">
    <citation type="submission" date="2022-11" db="EMBL/GenBank/DDBJ databases">
        <title>Larsenimonas rhizosphaerae sp. nov., isolated from a tidal mudflat.</title>
        <authorList>
            <person name="Lee S.D."/>
            <person name="Kim I.S."/>
        </authorList>
    </citation>
    <scope>NUCLEOTIDE SEQUENCE</scope>
    <source>
        <strain evidence="1">GH2-1</strain>
    </source>
</reference>
<sequence>MTEHYPDIEIYLAPVSLDAVQRWLSDRLEQAVTLKASSKGQWRARVETPGGTVPVLLIEKAADRFMSLWLDSDATPWARDVDCARDARESLGIEVRCSLGGWQPGDEPDRFFRVLASGEEEVFHWPDPGA</sequence>
<proteinExistence type="predicted"/>
<dbReference type="Proteomes" id="UP001165678">
    <property type="component" value="Unassembled WGS sequence"/>
</dbReference>
<accession>A0AA42CUG7</accession>
<comment type="caution">
    <text evidence="1">The sequence shown here is derived from an EMBL/GenBank/DDBJ whole genome shotgun (WGS) entry which is preliminary data.</text>
</comment>
<keyword evidence="2" id="KW-1185">Reference proteome</keyword>
<dbReference type="EMBL" id="JAPIVE010000002">
    <property type="protein sequence ID" value="MCX2524314.1"/>
    <property type="molecule type" value="Genomic_DNA"/>
</dbReference>
<name>A0AA42CUG7_9GAMM</name>
<protein>
    <submittedName>
        <fullName evidence="1">Uncharacterized protein</fullName>
    </submittedName>
</protein>
<evidence type="ECO:0000313" key="2">
    <source>
        <dbReference type="Proteomes" id="UP001165678"/>
    </source>
</evidence>
<dbReference type="RefSeq" id="WP_250935301.1">
    <property type="nucleotide sequence ID" value="NZ_JAMLJK010000001.1"/>
</dbReference>
<dbReference type="AlphaFoldDB" id="A0AA42CUG7"/>
<organism evidence="1 2">
    <name type="scientific">Larsenimonas rhizosphaerae</name>
    <dbReference type="NCBI Taxonomy" id="2944682"/>
    <lineage>
        <taxon>Bacteria</taxon>
        <taxon>Pseudomonadati</taxon>
        <taxon>Pseudomonadota</taxon>
        <taxon>Gammaproteobacteria</taxon>
        <taxon>Oceanospirillales</taxon>
        <taxon>Halomonadaceae</taxon>
        <taxon>Larsenimonas</taxon>
    </lineage>
</organism>
<evidence type="ECO:0000313" key="1">
    <source>
        <dbReference type="EMBL" id="MCX2524314.1"/>
    </source>
</evidence>
<gene>
    <name evidence="1" type="ORF">OQ287_08675</name>
</gene>